<dbReference type="Proteomes" id="UP000287651">
    <property type="component" value="Unassembled WGS sequence"/>
</dbReference>
<protein>
    <submittedName>
        <fullName evidence="1">Uncharacterized protein</fullName>
    </submittedName>
</protein>
<reference evidence="1 2" key="1">
    <citation type="journal article" date="2014" name="Agronomy (Basel)">
        <title>A Draft Genome Sequence for Ensete ventricosum, the Drought-Tolerant Tree Against Hunger.</title>
        <authorList>
            <person name="Harrison J."/>
            <person name="Moore K.A."/>
            <person name="Paszkiewicz K."/>
            <person name="Jones T."/>
            <person name="Grant M."/>
            <person name="Ambacheew D."/>
            <person name="Muzemil S."/>
            <person name="Studholme D.J."/>
        </authorList>
    </citation>
    <scope>NUCLEOTIDE SEQUENCE [LARGE SCALE GENOMIC DNA]</scope>
</reference>
<gene>
    <name evidence="1" type="ORF">B296_00009666</name>
</gene>
<dbReference type="EMBL" id="AMZH03006412">
    <property type="protein sequence ID" value="RRT63912.1"/>
    <property type="molecule type" value="Genomic_DNA"/>
</dbReference>
<dbReference type="AlphaFoldDB" id="A0A426ZIW0"/>
<sequence length="82" mass="9576">MTTSGKKEETGITMQYKKKVTSWETILLAKKKLYSKKSLFSKHTFCMQKRNQEQVEQQTPEVHRPIDAADNDRLCNCSVPHF</sequence>
<proteinExistence type="predicted"/>
<evidence type="ECO:0000313" key="2">
    <source>
        <dbReference type="Proteomes" id="UP000287651"/>
    </source>
</evidence>
<accession>A0A426ZIW0</accession>
<evidence type="ECO:0000313" key="1">
    <source>
        <dbReference type="EMBL" id="RRT63912.1"/>
    </source>
</evidence>
<comment type="caution">
    <text evidence="1">The sequence shown here is derived from an EMBL/GenBank/DDBJ whole genome shotgun (WGS) entry which is preliminary data.</text>
</comment>
<name>A0A426ZIW0_ENSVE</name>
<organism evidence="1 2">
    <name type="scientific">Ensete ventricosum</name>
    <name type="common">Abyssinian banana</name>
    <name type="synonym">Musa ensete</name>
    <dbReference type="NCBI Taxonomy" id="4639"/>
    <lineage>
        <taxon>Eukaryota</taxon>
        <taxon>Viridiplantae</taxon>
        <taxon>Streptophyta</taxon>
        <taxon>Embryophyta</taxon>
        <taxon>Tracheophyta</taxon>
        <taxon>Spermatophyta</taxon>
        <taxon>Magnoliopsida</taxon>
        <taxon>Liliopsida</taxon>
        <taxon>Zingiberales</taxon>
        <taxon>Musaceae</taxon>
        <taxon>Ensete</taxon>
    </lineage>
</organism>